<dbReference type="CDD" id="cd02440">
    <property type="entry name" value="AdoMet_MTases"/>
    <property type="match status" value="1"/>
</dbReference>
<sequence>MNDWLKQVKDDWNQISDSAWYQSLRSDEKIAELVREPTSAFHPAVYHLIKKYIPVLHGKEILLPSSGDNHAAFAFALMGAQVTSSDISEKQLEHAQEIADKLNLNIRFICDDTMRLFNIEDNRFD</sequence>
<evidence type="ECO:0000313" key="3">
    <source>
        <dbReference type="Proteomes" id="UP000824073"/>
    </source>
</evidence>
<dbReference type="InterPro" id="IPR041698">
    <property type="entry name" value="Methyltransf_25"/>
</dbReference>
<dbReference type="GO" id="GO:0032259">
    <property type="term" value="P:methylation"/>
    <property type="evidence" value="ECO:0007669"/>
    <property type="project" value="UniProtKB-KW"/>
</dbReference>
<protein>
    <submittedName>
        <fullName evidence="2">Class I SAM-dependent methyltransferase</fullName>
    </submittedName>
</protein>
<reference evidence="2" key="2">
    <citation type="journal article" date="2021" name="PeerJ">
        <title>Extensive microbial diversity within the chicken gut microbiome revealed by metagenomics and culture.</title>
        <authorList>
            <person name="Gilroy R."/>
            <person name="Ravi A."/>
            <person name="Getino M."/>
            <person name="Pursley I."/>
            <person name="Horton D.L."/>
            <person name="Alikhan N.F."/>
            <person name="Baker D."/>
            <person name="Gharbi K."/>
            <person name="Hall N."/>
            <person name="Watson M."/>
            <person name="Adriaenssens E.M."/>
            <person name="Foster-Nyarko E."/>
            <person name="Jarju S."/>
            <person name="Secka A."/>
            <person name="Antonio M."/>
            <person name="Oren A."/>
            <person name="Chaudhuri R.R."/>
            <person name="La Ragione R."/>
            <person name="Hildebrand F."/>
            <person name="Pallen M.J."/>
        </authorList>
    </citation>
    <scope>NUCLEOTIDE SEQUENCE</scope>
    <source>
        <strain evidence="2">CHK191-8634</strain>
    </source>
</reference>
<evidence type="ECO:0000313" key="2">
    <source>
        <dbReference type="EMBL" id="HIU43588.1"/>
    </source>
</evidence>
<name>A0A9D1LK31_9CLOT</name>
<organism evidence="2 3">
    <name type="scientific">Candidatus Ventrousia excrementavium</name>
    <dbReference type="NCBI Taxonomy" id="2840961"/>
    <lineage>
        <taxon>Bacteria</taxon>
        <taxon>Bacillati</taxon>
        <taxon>Bacillota</taxon>
        <taxon>Clostridia</taxon>
        <taxon>Eubacteriales</taxon>
        <taxon>Clostridiaceae</taxon>
        <taxon>Clostridiaceae incertae sedis</taxon>
        <taxon>Candidatus Ventrousia</taxon>
    </lineage>
</organism>
<dbReference type="Pfam" id="PF13649">
    <property type="entry name" value="Methyltransf_25"/>
    <property type="match status" value="1"/>
</dbReference>
<dbReference type="GO" id="GO:0008168">
    <property type="term" value="F:methyltransferase activity"/>
    <property type="evidence" value="ECO:0007669"/>
    <property type="project" value="UniProtKB-KW"/>
</dbReference>
<dbReference type="EMBL" id="DVMR01000040">
    <property type="protein sequence ID" value="HIU43588.1"/>
    <property type="molecule type" value="Genomic_DNA"/>
</dbReference>
<keyword evidence="2" id="KW-0489">Methyltransferase</keyword>
<dbReference type="AlphaFoldDB" id="A0A9D1LK31"/>
<dbReference type="Gene3D" id="3.40.50.150">
    <property type="entry name" value="Vaccinia Virus protein VP39"/>
    <property type="match status" value="1"/>
</dbReference>
<accession>A0A9D1LK31</accession>
<reference evidence="2" key="1">
    <citation type="submission" date="2020-10" db="EMBL/GenBank/DDBJ databases">
        <authorList>
            <person name="Gilroy R."/>
        </authorList>
    </citation>
    <scope>NUCLEOTIDE SEQUENCE</scope>
    <source>
        <strain evidence="2">CHK191-8634</strain>
    </source>
</reference>
<comment type="caution">
    <text evidence="2">The sequence shown here is derived from an EMBL/GenBank/DDBJ whole genome shotgun (WGS) entry which is preliminary data.</text>
</comment>
<dbReference type="InterPro" id="IPR029063">
    <property type="entry name" value="SAM-dependent_MTases_sf"/>
</dbReference>
<dbReference type="Proteomes" id="UP000824073">
    <property type="component" value="Unassembled WGS sequence"/>
</dbReference>
<gene>
    <name evidence="2" type="ORF">IAB67_04740</name>
</gene>
<feature type="domain" description="Methyltransferase" evidence="1">
    <location>
        <begin position="70"/>
        <end position="125"/>
    </location>
</feature>
<keyword evidence="2" id="KW-0808">Transferase</keyword>
<feature type="non-terminal residue" evidence="2">
    <location>
        <position position="125"/>
    </location>
</feature>
<proteinExistence type="predicted"/>
<evidence type="ECO:0000259" key="1">
    <source>
        <dbReference type="Pfam" id="PF13649"/>
    </source>
</evidence>
<dbReference type="SUPFAM" id="SSF53335">
    <property type="entry name" value="S-adenosyl-L-methionine-dependent methyltransferases"/>
    <property type="match status" value="1"/>
</dbReference>